<dbReference type="EMBL" id="CP120678">
    <property type="protein sequence ID" value="WIW71461.1"/>
    <property type="molecule type" value="Genomic_DNA"/>
</dbReference>
<keyword evidence="1" id="KW-1133">Transmembrane helix</keyword>
<gene>
    <name evidence="2" type="ORF">P3F81_03915</name>
</gene>
<dbReference type="Proteomes" id="UP001243623">
    <property type="component" value="Chromosome"/>
</dbReference>
<dbReference type="AlphaFoldDB" id="A0A9Y2ETE1"/>
<accession>A0A9Y2ETE1</accession>
<evidence type="ECO:0000256" key="1">
    <source>
        <dbReference type="SAM" id="Phobius"/>
    </source>
</evidence>
<evidence type="ECO:0000313" key="3">
    <source>
        <dbReference type="Proteomes" id="UP001243623"/>
    </source>
</evidence>
<keyword evidence="1" id="KW-0472">Membrane</keyword>
<sequence>MFCSKRVENLEKENAEFTNNKQIKKKKFNKLKFVLYSIVAIVVMLTIAANWEGSTNYIATVEKHKPLLESQGITLTYANVLNKYIESPKWESRESGDIGYVDISGTIKGSNKKIGVKIKVSPMANDSKRVSIKPESITLNGNSPSTQAAAEQILLYMFLASQRGEADVAYYFD</sequence>
<keyword evidence="3" id="KW-1185">Reference proteome</keyword>
<dbReference type="KEGG" id="sgbi:P3F81_03915"/>
<evidence type="ECO:0000313" key="2">
    <source>
        <dbReference type="EMBL" id="WIW71461.1"/>
    </source>
</evidence>
<organism evidence="2 3">
    <name type="scientific">Selenobaculum gibii</name>
    <dbReference type="NCBI Taxonomy" id="3054208"/>
    <lineage>
        <taxon>Bacteria</taxon>
        <taxon>Bacillati</taxon>
        <taxon>Bacillota</taxon>
        <taxon>Negativicutes</taxon>
        <taxon>Selenomonadales</taxon>
        <taxon>Selenomonadaceae</taxon>
        <taxon>Selenobaculum</taxon>
    </lineage>
</organism>
<keyword evidence="1" id="KW-0812">Transmembrane</keyword>
<dbReference type="RefSeq" id="WP_309320646.1">
    <property type="nucleotide sequence ID" value="NZ_CP120678.1"/>
</dbReference>
<feature type="transmembrane region" description="Helical" evidence="1">
    <location>
        <begin position="33"/>
        <end position="51"/>
    </location>
</feature>
<proteinExistence type="predicted"/>
<reference evidence="2" key="1">
    <citation type="submission" date="2023-03" db="EMBL/GenBank/DDBJ databases">
        <title>Selenobaculum gbiensis gen. nov. sp. nov., a new bacterium isolated from the gut microbiota of IBD patient.</title>
        <authorList>
            <person name="Yeo S."/>
            <person name="Park H."/>
            <person name="Huh C.S."/>
        </authorList>
    </citation>
    <scope>NUCLEOTIDE SEQUENCE</scope>
    <source>
        <strain evidence="2">ICN-92133</strain>
    </source>
</reference>
<protein>
    <submittedName>
        <fullName evidence="2">Uncharacterized protein</fullName>
    </submittedName>
</protein>
<name>A0A9Y2ETE1_9FIRM</name>